<reference evidence="3" key="1">
    <citation type="submission" date="2023-03" db="EMBL/GenBank/DDBJ databases">
        <title>Complete genome of Cladonia borealis.</title>
        <authorList>
            <person name="Park H."/>
        </authorList>
    </citation>
    <scope>NUCLEOTIDE SEQUENCE</scope>
    <source>
        <strain evidence="3">ANT050790</strain>
    </source>
</reference>
<feature type="region of interest" description="Disordered" evidence="1">
    <location>
        <begin position="272"/>
        <end position="294"/>
    </location>
</feature>
<proteinExistence type="predicted"/>
<dbReference type="EMBL" id="JAFEKC020000003">
    <property type="protein sequence ID" value="KAK0515542.1"/>
    <property type="molecule type" value="Genomic_DNA"/>
</dbReference>
<dbReference type="PANTHER" id="PTHR43187">
    <property type="entry name" value="GLUTAMINE AMIDOTRANSFERASE DUG3-RELATED"/>
    <property type="match status" value="1"/>
</dbReference>
<keyword evidence="4" id="KW-1185">Reference proteome</keyword>
<evidence type="ECO:0000259" key="2">
    <source>
        <dbReference type="PROSITE" id="PS51278"/>
    </source>
</evidence>
<protein>
    <recommendedName>
        <fullName evidence="2">Glutamine amidotransferase type-2 domain-containing protein</fullName>
    </recommendedName>
</protein>
<dbReference type="GO" id="GO:0006751">
    <property type="term" value="P:glutathione catabolic process"/>
    <property type="evidence" value="ECO:0007669"/>
    <property type="project" value="TreeGrafter"/>
</dbReference>
<accession>A0AA39R5Z6</accession>
<dbReference type="InterPro" id="IPR017932">
    <property type="entry name" value="GATase_2_dom"/>
</dbReference>
<dbReference type="PANTHER" id="PTHR43187:SF1">
    <property type="entry name" value="GLUTAMINE AMIDOTRANSFERASE DUG3-RELATED"/>
    <property type="match status" value="1"/>
</dbReference>
<dbReference type="AlphaFoldDB" id="A0AA39R5Z6"/>
<dbReference type="PROSITE" id="PS51278">
    <property type="entry name" value="GATASE_TYPE_2"/>
    <property type="match status" value="1"/>
</dbReference>
<dbReference type="GO" id="GO:0008242">
    <property type="term" value="F:omega peptidase activity"/>
    <property type="evidence" value="ECO:0007669"/>
    <property type="project" value="TreeGrafter"/>
</dbReference>
<feature type="compositionally biased region" description="Basic and acidic residues" evidence="1">
    <location>
        <begin position="272"/>
        <end position="293"/>
    </location>
</feature>
<dbReference type="Pfam" id="PF13522">
    <property type="entry name" value="GATase_6"/>
    <property type="match status" value="1"/>
</dbReference>
<dbReference type="GO" id="GO:0061672">
    <property type="term" value="C:glutathione hydrolase complex"/>
    <property type="evidence" value="ECO:0007669"/>
    <property type="project" value="TreeGrafter"/>
</dbReference>
<dbReference type="InterPro" id="IPR029055">
    <property type="entry name" value="Ntn_hydrolases_N"/>
</dbReference>
<organism evidence="3 4">
    <name type="scientific">Cladonia borealis</name>
    <dbReference type="NCBI Taxonomy" id="184061"/>
    <lineage>
        <taxon>Eukaryota</taxon>
        <taxon>Fungi</taxon>
        <taxon>Dikarya</taxon>
        <taxon>Ascomycota</taxon>
        <taxon>Pezizomycotina</taxon>
        <taxon>Lecanoromycetes</taxon>
        <taxon>OSLEUM clade</taxon>
        <taxon>Lecanoromycetidae</taxon>
        <taxon>Lecanorales</taxon>
        <taxon>Lecanorineae</taxon>
        <taxon>Cladoniaceae</taxon>
        <taxon>Cladonia</taxon>
    </lineage>
</organism>
<dbReference type="SUPFAM" id="SSF56235">
    <property type="entry name" value="N-terminal nucleophile aminohydrolases (Ntn hydrolases)"/>
    <property type="match status" value="1"/>
</dbReference>
<evidence type="ECO:0000313" key="4">
    <source>
        <dbReference type="Proteomes" id="UP001166286"/>
    </source>
</evidence>
<sequence>MCRWFAYVSENEDCLLEDVLITPAHGLAKQVHEHYLPKLLSHDPNEITTEHEITARNRLFNVDGFGVAWYTSAAKDFNADGYTAEHPALYKNARPPLHDTNFRSICANTASKCVFSHIRAATATPVVSVNNHPFVFGRHTFMHNGVISDFVTISRDMVDLMDDDVYANITGSTDSEHLAALYITYLTDGKGKKSWEKQYTVHQMRDAMRKAIGTVVQLQRKKLGNKAEPNSLNLATTDGSQLVTFRFRNHAIEQPPSLYWSTSAGITLNRKYPDHPDGKENTKAHKSPEEHGSHVIVTSEPSTYNAKEWDLIEKNHSLMVARDGKGHLEKVEYPEEWNATVA</sequence>
<evidence type="ECO:0000313" key="3">
    <source>
        <dbReference type="EMBL" id="KAK0515542.1"/>
    </source>
</evidence>
<dbReference type="Gene3D" id="3.60.20.10">
    <property type="entry name" value="Glutamine Phosphoribosylpyrophosphate, subunit 1, domain 1"/>
    <property type="match status" value="1"/>
</dbReference>
<gene>
    <name evidence="3" type="ORF">JMJ35_001576</name>
</gene>
<dbReference type="CDD" id="cd01908">
    <property type="entry name" value="YafJ"/>
    <property type="match status" value="1"/>
</dbReference>
<dbReference type="InterPro" id="IPR052373">
    <property type="entry name" value="Gamma-glu_amide_hydrolase"/>
</dbReference>
<dbReference type="Proteomes" id="UP001166286">
    <property type="component" value="Unassembled WGS sequence"/>
</dbReference>
<comment type="caution">
    <text evidence="3">The sequence shown here is derived from an EMBL/GenBank/DDBJ whole genome shotgun (WGS) entry which is preliminary data.</text>
</comment>
<name>A0AA39R5Z6_9LECA</name>
<dbReference type="GO" id="GO:0005737">
    <property type="term" value="C:cytoplasm"/>
    <property type="evidence" value="ECO:0007669"/>
    <property type="project" value="TreeGrafter"/>
</dbReference>
<feature type="domain" description="Glutamine amidotransferase type-2" evidence="2">
    <location>
        <begin position="2"/>
        <end position="342"/>
    </location>
</feature>
<evidence type="ECO:0000256" key="1">
    <source>
        <dbReference type="SAM" id="MobiDB-lite"/>
    </source>
</evidence>